<dbReference type="Proteomes" id="UP000274922">
    <property type="component" value="Unassembled WGS sequence"/>
</dbReference>
<evidence type="ECO:0000259" key="10">
    <source>
        <dbReference type="SMART" id="SM00916"/>
    </source>
</evidence>
<evidence type="ECO:0000256" key="2">
    <source>
        <dbReference type="ARBA" id="ARBA00004443"/>
    </source>
</evidence>
<reference evidence="12" key="1">
    <citation type="journal article" date="2018" name="Nat. Microbiol.">
        <title>Leveraging single-cell genomics to expand the fungal tree of life.</title>
        <authorList>
            <person name="Ahrendt S.R."/>
            <person name="Quandt C.A."/>
            <person name="Ciobanu D."/>
            <person name="Clum A."/>
            <person name="Salamov A."/>
            <person name="Andreopoulos B."/>
            <person name="Cheng J.F."/>
            <person name="Woyke T."/>
            <person name="Pelin A."/>
            <person name="Henrissat B."/>
            <person name="Reynolds N.K."/>
            <person name="Benny G.L."/>
            <person name="Smith M.E."/>
            <person name="James T.Y."/>
            <person name="Grigoriev I.V."/>
        </authorList>
    </citation>
    <scope>NUCLEOTIDE SEQUENCE [LARGE SCALE GENOMIC DNA]</scope>
    <source>
        <strain evidence="12">ATCC 52028</strain>
    </source>
</reference>
<keyword evidence="9" id="KW-0472">Membrane</keyword>
<dbReference type="InterPro" id="IPR007741">
    <property type="entry name" value="Ribosomal_mL43/mS25/NADH_DH"/>
</dbReference>
<dbReference type="SMART" id="SM00916">
    <property type="entry name" value="L51_S25_CI-B8"/>
    <property type="match status" value="1"/>
</dbReference>
<protein>
    <recommendedName>
        <fullName evidence="10">Ribosomal protein/NADH dehydrogenase domain-containing protein</fullName>
    </recommendedName>
</protein>
<keyword evidence="6" id="KW-0999">Mitochondrion inner membrane</keyword>
<evidence type="ECO:0000256" key="5">
    <source>
        <dbReference type="ARBA" id="ARBA00022660"/>
    </source>
</evidence>
<evidence type="ECO:0000256" key="9">
    <source>
        <dbReference type="ARBA" id="ARBA00023136"/>
    </source>
</evidence>
<evidence type="ECO:0000256" key="4">
    <source>
        <dbReference type="ARBA" id="ARBA00022448"/>
    </source>
</evidence>
<dbReference type="PIRSF" id="PIRSF005822">
    <property type="entry name" value="NDUA2"/>
    <property type="match status" value="1"/>
</dbReference>
<dbReference type="PANTHER" id="PTHR12878">
    <property type="entry name" value="NADH-UBIQUINONE OXIDOREDUCTASE B8 SUBUNIT"/>
    <property type="match status" value="1"/>
</dbReference>
<accession>A0A4P9X1Q7</accession>
<feature type="domain" description="Ribosomal protein/NADH dehydrogenase" evidence="10">
    <location>
        <begin position="20"/>
        <end position="93"/>
    </location>
</feature>
<evidence type="ECO:0000256" key="1">
    <source>
        <dbReference type="ARBA" id="ARBA00003195"/>
    </source>
</evidence>
<dbReference type="InterPro" id="IPR036249">
    <property type="entry name" value="Thioredoxin-like_sf"/>
</dbReference>
<evidence type="ECO:0000256" key="8">
    <source>
        <dbReference type="ARBA" id="ARBA00023128"/>
    </source>
</evidence>
<dbReference type="OrthoDB" id="10250268at2759"/>
<comment type="function">
    <text evidence="1">Accessory subunit of the mitochondrial membrane respiratory chain NADH dehydrogenase (Complex I), that is believed not to be involved in catalysis. Complex I functions in the transfer of electrons from NADH to the respiratory chain. The immediate electron acceptor for the enzyme is believed to be ubiquinone.</text>
</comment>
<keyword evidence="4" id="KW-0813">Transport</keyword>
<evidence type="ECO:0000313" key="12">
    <source>
        <dbReference type="Proteomes" id="UP000274922"/>
    </source>
</evidence>
<keyword evidence="7" id="KW-0249">Electron transport</keyword>
<name>A0A4P9X1Q7_9FUNG</name>
<comment type="subcellular location">
    <subcellularLocation>
        <location evidence="2">Mitochondrion inner membrane</location>
        <topology evidence="2">Peripheral membrane protein</topology>
        <orientation evidence="2">Matrix side</orientation>
    </subcellularLocation>
</comment>
<gene>
    <name evidence="11" type="ORF">CXG81DRAFT_15071</name>
</gene>
<dbReference type="SUPFAM" id="SSF52833">
    <property type="entry name" value="Thioredoxin-like"/>
    <property type="match status" value="1"/>
</dbReference>
<evidence type="ECO:0000313" key="11">
    <source>
        <dbReference type="EMBL" id="RKO99065.1"/>
    </source>
</evidence>
<dbReference type="InterPro" id="IPR016464">
    <property type="entry name" value="NADH_Ub_cplx-1_asu_su-2"/>
</dbReference>
<dbReference type="GO" id="GO:0005743">
    <property type="term" value="C:mitochondrial inner membrane"/>
    <property type="evidence" value="ECO:0007669"/>
    <property type="project" value="UniProtKB-SubCell"/>
</dbReference>
<dbReference type="AlphaFoldDB" id="A0A4P9X1Q7"/>
<dbReference type="STRING" id="1555241.A0A4P9X1Q7"/>
<dbReference type="PANTHER" id="PTHR12878:SF0">
    <property type="entry name" value="NADH DEHYDROGENASE [UBIQUINONE] 1 ALPHA SUBCOMPLEX SUBUNIT 2"/>
    <property type="match status" value="1"/>
</dbReference>
<keyword evidence="5" id="KW-0679">Respiratory chain</keyword>
<evidence type="ECO:0000256" key="3">
    <source>
        <dbReference type="ARBA" id="ARBA00008939"/>
    </source>
</evidence>
<organism evidence="11 12">
    <name type="scientific">Caulochytrium protostelioides</name>
    <dbReference type="NCBI Taxonomy" id="1555241"/>
    <lineage>
        <taxon>Eukaryota</taxon>
        <taxon>Fungi</taxon>
        <taxon>Fungi incertae sedis</taxon>
        <taxon>Chytridiomycota</taxon>
        <taxon>Chytridiomycota incertae sedis</taxon>
        <taxon>Chytridiomycetes</taxon>
        <taxon>Caulochytriales</taxon>
        <taxon>Caulochytriaceae</taxon>
        <taxon>Caulochytrium</taxon>
    </lineage>
</organism>
<dbReference type="Pfam" id="PF05047">
    <property type="entry name" value="L51_S25_CI-B8"/>
    <property type="match status" value="1"/>
</dbReference>
<proteinExistence type="inferred from homology"/>
<evidence type="ECO:0000256" key="6">
    <source>
        <dbReference type="ARBA" id="ARBA00022792"/>
    </source>
</evidence>
<dbReference type="EMBL" id="ML014324">
    <property type="protein sequence ID" value="RKO99065.1"/>
    <property type="molecule type" value="Genomic_DNA"/>
</dbReference>
<dbReference type="Gene3D" id="3.40.30.10">
    <property type="entry name" value="Glutaredoxin"/>
    <property type="match status" value="1"/>
</dbReference>
<comment type="similarity">
    <text evidence="3">Belongs to the complex I NDUFA2 subunit family.</text>
</comment>
<keyword evidence="12" id="KW-1185">Reference proteome</keyword>
<sequence length="94" mass="10239">MSWKGAVSQTLRELRLHMCQTGPGSAGLRAFVQTEYPALKAQYPDLPVLVREAAGVEARAYGRFAHGREQRLTLEGLSQQDVAAKLKQLVASSA</sequence>
<evidence type="ECO:0000256" key="7">
    <source>
        <dbReference type="ARBA" id="ARBA00022982"/>
    </source>
</evidence>
<keyword evidence="8" id="KW-0496">Mitochondrion</keyword>